<feature type="transmembrane region" description="Helical" evidence="7">
    <location>
        <begin position="391"/>
        <end position="410"/>
    </location>
</feature>
<evidence type="ECO:0000256" key="2">
    <source>
        <dbReference type="ARBA" id="ARBA00022692"/>
    </source>
</evidence>
<feature type="transmembrane region" description="Helical" evidence="7">
    <location>
        <begin position="986"/>
        <end position="1006"/>
    </location>
</feature>
<dbReference type="InterPro" id="IPR053958">
    <property type="entry name" value="HMGCR/SNAP/NPC1-like_SSD"/>
</dbReference>
<dbReference type="Gene3D" id="1.20.1640.10">
    <property type="entry name" value="Multidrug efflux transporter AcrB transmembrane domain"/>
    <property type="match status" value="2"/>
</dbReference>
<feature type="transmembrane region" description="Helical" evidence="7">
    <location>
        <begin position="1012"/>
        <end position="1034"/>
    </location>
</feature>
<sequence length="1082" mass="119327">MGAVASCGDKAIDGYASFVAKRPLCCWCSAFFLMIVMAVIGPIAVFTIKEDWAIGGAAEGFDPRGTVLAGAIYARFRYLPIAECEGEISLMPDGTLTSHYNFYFTDTDDDNEIRYDAYNCHANFEESDSGRRLLSDAHQGHHHQQPQKWEQQSTRRLYAYDENLVADTLAYDLWSGKTDEYMQVVFTGDDLFTTSAIQGVCEADAELRSISGFDVLDAGCRTQQGDSGAGDPTVCAASRSIGNYLAAIKGYASCSEITDDDVAEMKANVTTCRTLFDSFDLVGNCWDWSNGAYTTQYDDNSDAGQCDLETAEEGCATYNAYYDMFYSLAESDYAGSGSLGAVQLMIPLGFNSFDWSLEAWSDIEAFSGRSYGGAKITAIGLDIKGDLFTELMIADSYLVALVFLCVYILMVVHSGSFWISTCAFFEMMMAFLWAFTFYEVFLWRPFFPFLNGVSLFLIIGIGADDVFVYMDAWKQSFAELGEVPLEQRVAFTLKRAGSAMLVTSLTTSSSFFANVITPIPALKCFGLFSGLVIIADFFLMLTFLPAVVVMHEAYFKETCCCCPCSCTPGLFEVPKMEPFEPPKQRWCERVLQDYVAPVLLHPLGRVAFVGAALGVAVWLSTEAPNLDRPETDYMQLLDEDHPIEKFEKTWRNRFDNANGDEGYFEFNYVFGVKPEDNGDPFEPSDYGSAQYVDLNVATMESQEWVDNFCESLVNDTISQVNDYDTLEWDFTCYMQHFRQWMFTDCASTTDGDWAGSVLYPERTTCCGHTAFPFSENDFNACITEWALGRGDSDYDTGLWFDTDGSGDIKVIVIKGLATTKYSDVYNIGDAFYKDGKDFLDGKTSSAPAGSGLDNGFFSSELWFYSLQDAITEGAYQSAGLSIILALAVILMLSQRAVASTLAATTILLIVLSVTGIIVKEGWTLGVIESVVFSLAVGLSCDFAAHLSHAFVHGAYLQSELSFFSLRGVQGLLGAAQKRATRAITELGVTVLMGGLTTLITGCWLLLARVYFYQQFGLFLSCLMALSVGYSFMLLMPLLATLGWLDAPCTPENLCTPQTRDGNTIEPLSQKSIDKIDGDSMSV</sequence>
<comment type="subcellular location">
    <subcellularLocation>
        <location evidence="1">Membrane</location>
        <topology evidence="1">Multi-pass membrane protein</topology>
    </subcellularLocation>
</comment>
<evidence type="ECO:0000256" key="1">
    <source>
        <dbReference type="ARBA" id="ARBA00004141"/>
    </source>
</evidence>
<feature type="transmembrane region" description="Helical" evidence="7">
    <location>
        <begin position="449"/>
        <end position="470"/>
    </location>
</feature>
<name>A0A7S1UJZ5_9STRA</name>
<feature type="transmembrane region" description="Helical" evidence="7">
    <location>
        <begin position="525"/>
        <end position="548"/>
    </location>
</feature>
<dbReference type="PANTHER" id="PTHR45951">
    <property type="entry name" value="PROTEIN DISPATCHED-RELATED"/>
    <property type="match status" value="1"/>
</dbReference>
<protein>
    <recommendedName>
        <fullName evidence="8">SSD domain-containing protein</fullName>
    </recommendedName>
</protein>
<proteinExistence type="inferred from homology"/>
<evidence type="ECO:0000259" key="8">
    <source>
        <dbReference type="PROSITE" id="PS50156"/>
    </source>
</evidence>
<dbReference type="EMBL" id="HBGJ01044070">
    <property type="protein sequence ID" value="CAD9269322.1"/>
    <property type="molecule type" value="Transcribed_RNA"/>
</dbReference>
<reference evidence="9" key="1">
    <citation type="submission" date="2021-01" db="EMBL/GenBank/DDBJ databases">
        <authorList>
            <person name="Corre E."/>
            <person name="Pelletier E."/>
            <person name="Niang G."/>
            <person name="Scheremetjew M."/>
            <person name="Finn R."/>
            <person name="Kale V."/>
            <person name="Holt S."/>
            <person name="Cochrane G."/>
            <person name="Meng A."/>
            <person name="Brown T."/>
            <person name="Cohen L."/>
        </authorList>
    </citation>
    <scope>NUCLEOTIDE SEQUENCE</scope>
    <source>
        <strain evidence="9">CCMP2877</strain>
    </source>
</reference>
<evidence type="ECO:0000256" key="6">
    <source>
        <dbReference type="ARBA" id="ARBA00038046"/>
    </source>
</evidence>
<evidence type="ECO:0000256" key="5">
    <source>
        <dbReference type="ARBA" id="ARBA00023180"/>
    </source>
</evidence>
<feature type="transmembrane region" description="Helical" evidence="7">
    <location>
        <begin position="899"/>
        <end position="918"/>
    </location>
</feature>
<comment type="similarity">
    <text evidence="6">Belongs to the dispatched family.</text>
</comment>
<feature type="transmembrane region" description="Helical" evidence="7">
    <location>
        <begin position="930"/>
        <end position="956"/>
    </location>
</feature>
<feature type="domain" description="SSD" evidence="8">
    <location>
        <begin position="389"/>
        <end position="550"/>
    </location>
</feature>
<evidence type="ECO:0000256" key="4">
    <source>
        <dbReference type="ARBA" id="ARBA00023136"/>
    </source>
</evidence>
<feature type="transmembrane region" description="Helical" evidence="7">
    <location>
        <begin position="24"/>
        <end position="46"/>
    </location>
</feature>
<organism evidence="9">
    <name type="scientific">Phaeomonas parva</name>
    <dbReference type="NCBI Taxonomy" id="124430"/>
    <lineage>
        <taxon>Eukaryota</taxon>
        <taxon>Sar</taxon>
        <taxon>Stramenopiles</taxon>
        <taxon>Ochrophyta</taxon>
        <taxon>Pinguiophyceae</taxon>
        <taxon>Pinguiochrysidales</taxon>
        <taxon>Pinguiochrysidaceae</taxon>
        <taxon>Phaeomonas</taxon>
    </lineage>
</organism>
<dbReference type="InterPro" id="IPR052081">
    <property type="entry name" value="Dispatched_Hh_regulator"/>
</dbReference>
<dbReference type="GO" id="GO:0007224">
    <property type="term" value="P:smoothened signaling pathway"/>
    <property type="evidence" value="ECO:0007669"/>
    <property type="project" value="TreeGrafter"/>
</dbReference>
<evidence type="ECO:0000256" key="7">
    <source>
        <dbReference type="SAM" id="Phobius"/>
    </source>
</evidence>
<keyword evidence="3 7" id="KW-1133">Transmembrane helix</keyword>
<dbReference type="Pfam" id="PF12349">
    <property type="entry name" value="Sterol-sensing"/>
    <property type="match status" value="1"/>
</dbReference>
<gene>
    <name evidence="9" type="ORF">PPAR1163_LOCUS27759</name>
</gene>
<dbReference type="SUPFAM" id="SSF82866">
    <property type="entry name" value="Multidrug efflux transporter AcrB transmembrane domain"/>
    <property type="match status" value="2"/>
</dbReference>
<dbReference type="InterPro" id="IPR000731">
    <property type="entry name" value="SSD"/>
</dbReference>
<dbReference type="AlphaFoldDB" id="A0A7S1UJZ5"/>
<dbReference type="GO" id="GO:0022857">
    <property type="term" value="F:transmembrane transporter activity"/>
    <property type="evidence" value="ECO:0007669"/>
    <property type="project" value="TreeGrafter"/>
</dbReference>
<feature type="transmembrane region" description="Helical" evidence="7">
    <location>
        <begin position="873"/>
        <end position="892"/>
    </location>
</feature>
<keyword evidence="4 7" id="KW-0472">Membrane</keyword>
<accession>A0A7S1UJZ5</accession>
<dbReference type="GO" id="GO:0016020">
    <property type="term" value="C:membrane"/>
    <property type="evidence" value="ECO:0007669"/>
    <property type="project" value="UniProtKB-SubCell"/>
</dbReference>
<dbReference type="PROSITE" id="PS50156">
    <property type="entry name" value="SSD"/>
    <property type="match status" value="1"/>
</dbReference>
<keyword evidence="2 7" id="KW-0812">Transmembrane</keyword>
<keyword evidence="5" id="KW-0325">Glycoprotein</keyword>
<evidence type="ECO:0000256" key="3">
    <source>
        <dbReference type="ARBA" id="ARBA00022989"/>
    </source>
</evidence>
<evidence type="ECO:0000313" key="9">
    <source>
        <dbReference type="EMBL" id="CAD9269322.1"/>
    </source>
</evidence>
<dbReference type="PANTHER" id="PTHR45951:SF3">
    <property type="entry name" value="PROTEIN DISPATCHED"/>
    <property type="match status" value="1"/>
</dbReference>